<protein>
    <recommendedName>
        <fullName evidence="3">Alpha/beta-hydrolase</fullName>
    </recommendedName>
</protein>
<evidence type="ECO:0000313" key="1">
    <source>
        <dbReference type="EMBL" id="KDN37257.1"/>
    </source>
</evidence>
<dbReference type="GeneID" id="25262698"/>
<dbReference type="PANTHER" id="PTHR35560">
    <property type="entry name" value="BLL0132 PROTEIN"/>
    <property type="match status" value="1"/>
</dbReference>
<reference evidence="1 2" key="1">
    <citation type="submission" date="2014-05" db="EMBL/GenBank/DDBJ databases">
        <title>Draft genome sequence of a rare smut relative, Tilletiaria anomala UBC 951.</title>
        <authorList>
            <consortium name="DOE Joint Genome Institute"/>
            <person name="Toome M."/>
            <person name="Kuo A."/>
            <person name="Henrissat B."/>
            <person name="Lipzen A."/>
            <person name="Tritt A."/>
            <person name="Yoshinaga Y."/>
            <person name="Zane M."/>
            <person name="Barry K."/>
            <person name="Grigoriev I.V."/>
            <person name="Spatafora J.W."/>
            <person name="Aimea M.C."/>
        </authorList>
    </citation>
    <scope>NUCLEOTIDE SEQUENCE [LARGE SCALE GENOMIC DNA]</scope>
    <source>
        <strain evidence="1 2">UBC 951</strain>
    </source>
</reference>
<name>A0A066V682_TILAU</name>
<dbReference type="SUPFAM" id="SSF53474">
    <property type="entry name" value="alpha/beta-Hydrolases"/>
    <property type="match status" value="1"/>
</dbReference>
<dbReference type="OrthoDB" id="5985073at2759"/>
<proteinExistence type="predicted"/>
<dbReference type="AlphaFoldDB" id="A0A066V682"/>
<comment type="caution">
    <text evidence="1">The sequence shown here is derived from an EMBL/GenBank/DDBJ whole genome shotgun (WGS) entry which is preliminary data.</text>
</comment>
<accession>A0A066V682</accession>
<sequence>MQPAAAASSPSKKRDAYTLYKPTDKVKLKKVSQTPLNADKRDFTIPGSNGASVLTFWSKETPADTDSVLITIHGKDRNAADYYNTFHTIYQENKGKGSATDNMAIVAPLFFSTINDAGVYSDTELGYGDSNEWEAGDASTHPVGAQVSTFAVLDALVNHFTDASQYPKMKYITVVGHGGGGQMVARYAALGEENPAADRINLRYVVGDPSTGLAFTDDRPTKVDQLTCPTWNTYRYALNAYTPGASYPLPLNGDPAALFKRFIARDVRYVIGADDDNDRKGDQSCMAQAWGGGERQRRNQAYYKYIWLLAGGDPGQVSAFFGSFPALGTAPDKSVPQSTPDKVSAFRGWPLTHKITFVSGAKHNAEAVYSSENGSQFLFGDRASLVNGQPSSSKWKVDAVKLDRLKLT</sequence>
<organism evidence="1 2">
    <name type="scientific">Tilletiaria anomala (strain ATCC 24038 / CBS 436.72 / UBC 951)</name>
    <dbReference type="NCBI Taxonomy" id="1037660"/>
    <lineage>
        <taxon>Eukaryota</taxon>
        <taxon>Fungi</taxon>
        <taxon>Dikarya</taxon>
        <taxon>Basidiomycota</taxon>
        <taxon>Ustilaginomycotina</taxon>
        <taxon>Exobasidiomycetes</taxon>
        <taxon>Georgefischeriales</taxon>
        <taxon>Tilletiariaceae</taxon>
        <taxon>Tilletiaria</taxon>
    </lineage>
</organism>
<dbReference type="EMBL" id="JMSN01000143">
    <property type="protein sequence ID" value="KDN37257.1"/>
    <property type="molecule type" value="Genomic_DNA"/>
</dbReference>
<dbReference type="RefSeq" id="XP_013240322.1">
    <property type="nucleotide sequence ID" value="XM_013384868.1"/>
</dbReference>
<dbReference type="InParanoid" id="A0A066V682"/>
<dbReference type="HOGENOM" id="CLU_023751_2_1_1"/>
<dbReference type="STRING" id="1037660.A0A066V682"/>
<dbReference type="Proteomes" id="UP000027361">
    <property type="component" value="Unassembled WGS sequence"/>
</dbReference>
<evidence type="ECO:0000313" key="2">
    <source>
        <dbReference type="Proteomes" id="UP000027361"/>
    </source>
</evidence>
<evidence type="ECO:0008006" key="3">
    <source>
        <dbReference type="Google" id="ProtNLM"/>
    </source>
</evidence>
<dbReference type="Gene3D" id="3.40.50.1820">
    <property type="entry name" value="alpha/beta hydrolase"/>
    <property type="match status" value="1"/>
</dbReference>
<gene>
    <name evidence="1" type="ORF">K437DRAFT_229313</name>
</gene>
<dbReference type="PANTHER" id="PTHR35560:SF3">
    <property type="entry name" value="PEPTIDASE S9 PROLYL OLIGOPEPTIDASE CATALYTIC DOMAIN-CONTAINING PROTEIN"/>
    <property type="match status" value="1"/>
</dbReference>
<dbReference type="InterPro" id="IPR029058">
    <property type="entry name" value="AB_hydrolase_fold"/>
</dbReference>
<keyword evidence="2" id="KW-1185">Reference proteome</keyword>